<keyword evidence="4" id="KW-1185">Reference proteome</keyword>
<feature type="chain" id="PRO_5046187855" evidence="2">
    <location>
        <begin position="31"/>
        <end position="98"/>
    </location>
</feature>
<dbReference type="RefSeq" id="WP_133221971.1">
    <property type="nucleotide sequence ID" value="NZ_NRSG01000192.1"/>
</dbReference>
<organism evidence="3 4">
    <name type="scientific">Paracraurococcus ruber</name>
    <dbReference type="NCBI Taxonomy" id="77675"/>
    <lineage>
        <taxon>Bacteria</taxon>
        <taxon>Pseudomonadati</taxon>
        <taxon>Pseudomonadota</taxon>
        <taxon>Alphaproteobacteria</taxon>
        <taxon>Acetobacterales</taxon>
        <taxon>Roseomonadaceae</taxon>
        <taxon>Paracraurococcus</taxon>
    </lineage>
</organism>
<evidence type="ECO:0000256" key="2">
    <source>
        <dbReference type="SAM" id="SignalP"/>
    </source>
</evidence>
<comment type="caution">
    <text evidence="3">The sequence shown here is derived from an EMBL/GenBank/DDBJ whole genome shotgun (WGS) entry which is preliminary data.</text>
</comment>
<proteinExistence type="predicted"/>
<gene>
    <name evidence="3" type="ORF">CKO45_20415</name>
</gene>
<evidence type="ECO:0000313" key="4">
    <source>
        <dbReference type="Proteomes" id="UP000697995"/>
    </source>
</evidence>
<feature type="signal peptide" evidence="2">
    <location>
        <begin position="1"/>
        <end position="30"/>
    </location>
</feature>
<dbReference type="EMBL" id="NRSG01000192">
    <property type="protein sequence ID" value="MBK1660590.1"/>
    <property type="molecule type" value="Genomic_DNA"/>
</dbReference>
<feature type="region of interest" description="Disordered" evidence="1">
    <location>
        <begin position="25"/>
        <end position="98"/>
    </location>
</feature>
<feature type="compositionally biased region" description="Pro residues" evidence="1">
    <location>
        <begin position="43"/>
        <end position="56"/>
    </location>
</feature>
<name>A0ABS1D1U6_9PROT</name>
<sequence length="98" mass="9636">MVMPRHARIVTALGLTLACAPLAHPGTTLAQGTAPTQGVTQPQPQPAPPGGPPVPPATVAKDGQPRQDPGGGGASTAPHTTANTPLPPPGQADPPAQR</sequence>
<reference evidence="3 4" key="1">
    <citation type="journal article" date="2020" name="Microorganisms">
        <title>Osmotic Adaptation and Compatible Solute Biosynthesis of Phototrophic Bacteria as Revealed from Genome Analyses.</title>
        <authorList>
            <person name="Imhoff J.F."/>
            <person name="Rahn T."/>
            <person name="Kunzel S."/>
            <person name="Keller A."/>
            <person name="Neulinger S.C."/>
        </authorList>
    </citation>
    <scope>NUCLEOTIDE SEQUENCE [LARGE SCALE GENOMIC DNA]</scope>
    <source>
        <strain evidence="3 4">DSM 15382</strain>
    </source>
</reference>
<dbReference type="PROSITE" id="PS51257">
    <property type="entry name" value="PROKAR_LIPOPROTEIN"/>
    <property type="match status" value="1"/>
</dbReference>
<keyword evidence="2" id="KW-0732">Signal</keyword>
<protein>
    <submittedName>
        <fullName evidence="3">Uncharacterized protein</fullName>
    </submittedName>
</protein>
<feature type="compositionally biased region" description="Low complexity" evidence="1">
    <location>
        <begin position="30"/>
        <end position="42"/>
    </location>
</feature>
<evidence type="ECO:0000256" key="1">
    <source>
        <dbReference type="SAM" id="MobiDB-lite"/>
    </source>
</evidence>
<evidence type="ECO:0000313" key="3">
    <source>
        <dbReference type="EMBL" id="MBK1660590.1"/>
    </source>
</evidence>
<dbReference type="Proteomes" id="UP000697995">
    <property type="component" value="Unassembled WGS sequence"/>
</dbReference>
<feature type="compositionally biased region" description="Low complexity" evidence="1">
    <location>
        <begin position="57"/>
        <end position="68"/>
    </location>
</feature>
<accession>A0ABS1D1U6</accession>
<feature type="compositionally biased region" description="Pro residues" evidence="1">
    <location>
        <begin position="85"/>
        <end position="98"/>
    </location>
</feature>